<feature type="domain" description="FAS1-like dehydratase" evidence="1">
    <location>
        <begin position="6"/>
        <end position="136"/>
    </location>
</feature>
<keyword evidence="3" id="KW-1185">Reference proteome</keyword>
<organism evidence="2 3">
    <name type="scientific">Thalassotalea fonticola</name>
    <dbReference type="NCBI Taxonomy" id="3065649"/>
    <lineage>
        <taxon>Bacteria</taxon>
        <taxon>Pseudomonadati</taxon>
        <taxon>Pseudomonadota</taxon>
        <taxon>Gammaproteobacteria</taxon>
        <taxon>Alteromonadales</taxon>
        <taxon>Colwelliaceae</taxon>
        <taxon>Thalassotalea</taxon>
    </lineage>
</organism>
<dbReference type="InterPro" id="IPR039569">
    <property type="entry name" value="FAS1-like_DH_region"/>
</dbReference>
<dbReference type="SUPFAM" id="SSF54637">
    <property type="entry name" value="Thioesterase/thiol ester dehydrase-isomerase"/>
    <property type="match status" value="1"/>
</dbReference>
<evidence type="ECO:0000259" key="1">
    <source>
        <dbReference type="Pfam" id="PF13452"/>
    </source>
</evidence>
<evidence type="ECO:0000313" key="2">
    <source>
        <dbReference type="EMBL" id="WOH38188.1"/>
    </source>
</evidence>
<dbReference type="Gene3D" id="3.10.129.10">
    <property type="entry name" value="Hotdog Thioesterase"/>
    <property type="match status" value="1"/>
</dbReference>
<reference evidence="2 3" key="1">
    <citation type="submission" date="2023-09" db="EMBL/GenBank/DDBJ databases">
        <authorList>
            <person name="Qi X."/>
        </authorList>
    </citation>
    <scope>NUCLEOTIDE SEQUENCE [LARGE SCALE GENOMIC DNA]</scope>
    <source>
        <strain evidence="2 3">S1-1</strain>
    </source>
</reference>
<dbReference type="Pfam" id="PF13452">
    <property type="entry name" value="FAS1_DH_region"/>
    <property type="match status" value="1"/>
</dbReference>
<proteinExistence type="predicted"/>
<dbReference type="RefSeq" id="WP_348396961.1">
    <property type="nucleotide sequence ID" value="NZ_CP136600.1"/>
</dbReference>
<dbReference type="PIRSF" id="PIRSF018072">
    <property type="entry name" value="UCP018072"/>
    <property type="match status" value="1"/>
</dbReference>
<dbReference type="CDD" id="cd03441">
    <property type="entry name" value="R_hydratase_like"/>
    <property type="match status" value="1"/>
</dbReference>
<name>A0ABZ0GS46_9GAMM</name>
<dbReference type="InterPro" id="IPR016709">
    <property type="entry name" value="HadA-like"/>
</dbReference>
<dbReference type="Proteomes" id="UP001301442">
    <property type="component" value="Chromosome"/>
</dbReference>
<dbReference type="InterPro" id="IPR029069">
    <property type="entry name" value="HotDog_dom_sf"/>
</dbReference>
<accession>A0ABZ0GS46</accession>
<dbReference type="EMBL" id="CP136600">
    <property type="protein sequence ID" value="WOH38188.1"/>
    <property type="molecule type" value="Genomic_DNA"/>
</dbReference>
<sequence>MLDRSKIGHEFDSFSIDIEQGRLKFFAKAIGETNPVYSDELAARDAGYKTIPAPPTFPMVLDMEGPDFLPVLKLLGMDISRILHGSQEFEYTGTIYAGDTITVTSKLKDVFDKKGGALEFVVMENSYTNKNGELVAVAANTLVYRNP</sequence>
<gene>
    <name evidence="2" type="ORF">RI844_02830</name>
</gene>
<evidence type="ECO:0000313" key="3">
    <source>
        <dbReference type="Proteomes" id="UP001301442"/>
    </source>
</evidence>
<protein>
    <submittedName>
        <fullName evidence="2">MaoC family dehydratase N-terminal domain-containing protein</fullName>
    </submittedName>
</protein>